<dbReference type="EMBL" id="JAROKS010000017">
    <property type="protein sequence ID" value="KAK1793799.1"/>
    <property type="molecule type" value="Genomic_DNA"/>
</dbReference>
<keyword evidence="3" id="KW-1185">Reference proteome</keyword>
<feature type="region of interest" description="Disordered" evidence="1">
    <location>
        <begin position="419"/>
        <end position="483"/>
    </location>
</feature>
<name>A0AAD8Z739_9TELE</name>
<evidence type="ECO:0000313" key="2">
    <source>
        <dbReference type="EMBL" id="KAK1793799.1"/>
    </source>
</evidence>
<organism evidence="2 3">
    <name type="scientific">Electrophorus voltai</name>
    <dbReference type="NCBI Taxonomy" id="2609070"/>
    <lineage>
        <taxon>Eukaryota</taxon>
        <taxon>Metazoa</taxon>
        <taxon>Chordata</taxon>
        <taxon>Craniata</taxon>
        <taxon>Vertebrata</taxon>
        <taxon>Euteleostomi</taxon>
        <taxon>Actinopterygii</taxon>
        <taxon>Neopterygii</taxon>
        <taxon>Teleostei</taxon>
        <taxon>Ostariophysi</taxon>
        <taxon>Gymnotiformes</taxon>
        <taxon>Gymnotoidei</taxon>
        <taxon>Gymnotidae</taxon>
        <taxon>Electrophorus</taxon>
    </lineage>
</organism>
<gene>
    <name evidence="2" type="ORF">P4O66_001529</name>
</gene>
<protein>
    <submittedName>
        <fullName evidence="2">Uncharacterized protein</fullName>
    </submittedName>
</protein>
<dbReference type="AlphaFoldDB" id="A0AAD8Z739"/>
<comment type="caution">
    <text evidence="2">The sequence shown here is derived from an EMBL/GenBank/DDBJ whole genome shotgun (WGS) entry which is preliminary data.</text>
</comment>
<accession>A0AAD8Z739</accession>
<proteinExistence type="predicted"/>
<sequence>MPRTLSSEPLDGVSVQFPLQCHHRKLLEQVHNEYILHCRQRAVVVIWRDGGTRKMSSCVQWLDHRNMTWGDPTVRPNPTKTGGTATAIFIRGLGTISPTNERQQGNARVYGHQGNASMNGHQVFLSYWLLNLKVRLRACVCLGLLSTHSDQRRLTDDNSIRESDIASDHKLVIRSWAVYLSYLISSKDTEHSSDLSHSADLERGEDNRRAVLTENNRRAVLNEDNRRAVLTEDNRRAVLTEDNRRAVLNEDNRRAVLNEDNRRAVLTEDNRRAVLNEDNRRAVLTEDNRRAVLTEDNRRAVLNEDNRRAVLTEDNRRAVLTEDNCRAVLNEDNRRAVLTEDNRRAVLNEDNHRAVLNEDNRRAVLNKDNRRAVLTEDNRRAVLNEDNRRAVLTEDNRRAVLTEDNRNIKIKKGKWAALEERRGEERGGEEKRREEKRREEKRREGSRRGEEKRREEKRGEEKRRGEERRREERGVEEGRRREGRSVDVDNWLRNYCSLSNPLWFLCLPGEFKALCGQTMIDTAVTLDLVHSEPRESSLDACHPSLLSSLTPLIPHSSHPSLPSSLTPFTPFFPPLGSTPTVLVERQQLSLPASPWKSLPISLGVAAPPTGLPSDKEAQYLSITPGGLKRLYECHRTGPQCTEQPLPMIVSVPLEAACPAIYPLLPPSGLSERSGSVPQATAGPGTPLPAAVTRTYVPRPVRTLLGCIKAACSVLEQRATEGTDLHSPVPGRERWDRCYGDPPTAYLWI</sequence>
<reference evidence="2" key="1">
    <citation type="submission" date="2023-03" db="EMBL/GenBank/DDBJ databases">
        <title>Electrophorus voltai genome.</title>
        <authorList>
            <person name="Bian C."/>
        </authorList>
    </citation>
    <scope>NUCLEOTIDE SEQUENCE</scope>
    <source>
        <strain evidence="2">CB-2022</strain>
        <tissue evidence="2">Muscle</tissue>
    </source>
</reference>
<evidence type="ECO:0000313" key="3">
    <source>
        <dbReference type="Proteomes" id="UP001239994"/>
    </source>
</evidence>
<dbReference type="Proteomes" id="UP001239994">
    <property type="component" value="Unassembled WGS sequence"/>
</dbReference>
<evidence type="ECO:0000256" key="1">
    <source>
        <dbReference type="SAM" id="MobiDB-lite"/>
    </source>
</evidence>